<dbReference type="EMBL" id="BART01039539">
    <property type="protein sequence ID" value="GAH21273.1"/>
    <property type="molecule type" value="Genomic_DNA"/>
</dbReference>
<dbReference type="GO" id="GO:0006265">
    <property type="term" value="P:DNA topological change"/>
    <property type="evidence" value="ECO:0007669"/>
    <property type="project" value="InterPro"/>
</dbReference>
<feature type="domain" description="Topo IIA-type catalytic" evidence="2">
    <location>
        <begin position="1"/>
        <end position="109"/>
    </location>
</feature>
<evidence type="ECO:0000259" key="2">
    <source>
        <dbReference type="PROSITE" id="PS52040"/>
    </source>
</evidence>
<name>X1FKG1_9ZZZZ</name>
<protein>
    <recommendedName>
        <fullName evidence="2">Topo IIA-type catalytic domain-containing protein</fullName>
    </recommendedName>
</protein>
<feature type="non-terminal residue" evidence="3">
    <location>
        <position position="117"/>
    </location>
</feature>
<dbReference type="PANTHER" id="PTHR43493:SF5">
    <property type="entry name" value="DNA GYRASE SUBUNIT A, CHLOROPLASTIC_MITOCHONDRIAL"/>
    <property type="match status" value="1"/>
</dbReference>
<accession>X1FKG1</accession>
<dbReference type="InterPro" id="IPR050220">
    <property type="entry name" value="Type_II_DNA_Topoisomerases"/>
</dbReference>
<comment type="caution">
    <text evidence="3">The sequence shown here is derived from an EMBL/GenBank/DDBJ whole genome shotgun (WGS) entry which is preliminary data.</text>
</comment>
<dbReference type="SUPFAM" id="SSF56719">
    <property type="entry name" value="Type II DNA topoisomerase"/>
    <property type="match status" value="1"/>
</dbReference>
<dbReference type="AlphaFoldDB" id="X1FKG1"/>
<evidence type="ECO:0000256" key="1">
    <source>
        <dbReference type="SAM" id="Coils"/>
    </source>
</evidence>
<reference evidence="3" key="1">
    <citation type="journal article" date="2014" name="Front. Microbiol.">
        <title>High frequency of phylogenetically diverse reductive dehalogenase-homologous genes in deep subseafloor sedimentary metagenomes.</title>
        <authorList>
            <person name="Kawai M."/>
            <person name="Futagami T."/>
            <person name="Toyoda A."/>
            <person name="Takaki Y."/>
            <person name="Nishi S."/>
            <person name="Hori S."/>
            <person name="Arai W."/>
            <person name="Tsubouchi T."/>
            <person name="Morono Y."/>
            <person name="Uchiyama I."/>
            <person name="Ito T."/>
            <person name="Fujiyama A."/>
            <person name="Inagaki F."/>
            <person name="Takami H."/>
        </authorList>
    </citation>
    <scope>NUCLEOTIDE SEQUENCE</scope>
    <source>
        <strain evidence="3">Expedition CK06-06</strain>
    </source>
</reference>
<dbReference type="GO" id="GO:0003677">
    <property type="term" value="F:DNA binding"/>
    <property type="evidence" value="ECO:0007669"/>
    <property type="project" value="InterPro"/>
</dbReference>
<gene>
    <name evidence="3" type="ORF">S01H4_64928</name>
</gene>
<evidence type="ECO:0000313" key="3">
    <source>
        <dbReference type="EMBL" id="GAH21273.1"/>
    </source>
</evidence>
<dbReference type="Gene3D" id="1.10.268.10">
    <property type="entry name" value="Topoisomerase, domain 3"/>
    <property type="match status" value="1"/>
</dbReference>
<dbReference type="InterPro" id="IPR013760">
    <property type="entry name" value="Topo_IIA-like_dom_sf"/>
</dbReference>
<dbReference type="InterPro" id="IPR013757">
    <property type="entry name" value="Topo_IIA_A_a_sf"/>
</dbReference>
<dbReference type="GO" id="GO:0005524">
    <property type="term" value="F:ATP binding"/>
    <property type="evidence" value="ECO:0007669"/>
    <property type="project" value="InterPro"/>
</dbReference>
<feature type="coiled-coil region" evidence="1">
    <location>
        <begin position="28"/>
        <end position="88"/>
    </location>
</feature>
<dbReference type="PROSITE" id="PS52040">
    <property type="entry name" value="TOPO_IIA"/>
    <property type="match status" value="1"/>
</dbReference>
<dbReference type="GO" id="GO:0009330">
    <property type="term" value="C:DNA topoisomerase type II (double strand cut, ATP-hydrolyzing) complex"/>
    <property type="evidence" value="ECO:0007669"/>
    <property type="project" value="TreeGrafter"/>
</dbReference>
<dbReference type="Pfam" id="PF00521">
    <property type="entry name" value="DNA_topoisoIV"/>
    <property type="match status" value="1"/>
</dbReference>
<dbReference type="PANTHER" id="PTHR43493">
    <property type="entry name" value="DNA GYRASE/TOPOISOMERASE SUBUNIT A"/>
    <property type="match status" value="1"/>
</dbReference>
<dbReference type="GO" id="GO:0003918">
    <property type="term" value="F:DNA topoisomerase type II (double strand cut, ATP-hydrolyzing) activity"/>
    <property type="evidence" value="ECO:0007669"/>
    <property type="project" value="InterPro"/>
</dbReference>
<organism evidence="3">
    <name type="scientific">marine sediment metagenome</name>
    <dbReference type="NCBI Taxonomy" id="412755"/>
    <lineage>
        <taxon>unclassified sequences</taxon>
        <taxon>metagenomes</taxon>
        <taxon>ecological metagenomes</taxon>
    </lineage>
</organism>
<keyword evidence="1" id="KW-0175">Coiled coil</keyword>
<sequence length="117" mass="13743">DAVIATIKKSKATTEALESLVKKFKLTRRQAQAVLETRLQQLTSLEQEKLKKEYKDLKQKISEFEKILKDIKNVLKIIVKEVNELKNKYGDNRRTYVLQRISEISEKDLIQKKEVII</sequence>
<proteinExistence type="predicted"/>
<dbReference type="InterPro" id="IPR002205">
    <property type="entry name" value="Topo_IIA_dom_A"/>
</dbReference>
<feature type="non-terminal residue" evidence="3">
    <location>
        <position position="1"/>
    </location>
</feature>
<dbReference type="GO" id="GO:0005737">
    <property type="term" value="C:cytoplasm"/>
    <property type="evidence" value="ECO:0007669"/>
    <property type="project" value="TreeGrafter"/>
</dbReference>